<dbReference type="EMBL" id="JBHTKK010000004">
    <property type="protein sequence ID" value="MFD1065585.1"/>
    <property type="molecule type" value="Genomic_DNA"/>
</dbReference>
<dbReference type="InterPro" id="IPR036166">
    <property type="entry name" value="YxeA-like_sf"/>
</dbReference>
<dbReference type="RefSeq" id="WP_379591174.1">
    <property type="nucleotide sequence ID" value="NZ_JBHTKK010000004.1"/>
</dbReference>
<dbReference type="SUPFAM" id="SSF159121">
    <property type="entry name" value="BC4932-like"/>
    <property type="match status" value="1"/>
</dbReference>
<dbReference type="InterPro" id="IPR006542">
    <property type="entry name" value="DUF1093"/>
</dbReference>
<dbReference type="Pfam" id="PF06486">
    <property type="entry name" value="DUF1093"/>
    <property type="match status" value="1"/>
</dbReference>
<evidence type="ECO:0000313" key="2">
    <source>
        <dbReference type="Proteomes" id="UP001597041"/>
    </source>
</evidence>
<keyword evidence="2" id="KW-1185">Reference proteome</keyword>
<reference evidence="2" key="1">
    <citation type="journal article" date="2019" name="Int. J. Syst. Evol. Microbiol.">
        <title>The Global Catalogue of Microorganisms (GCM) 10K type strain sequencing project: providing services to taxonomists for standard genome sequencing and annotation.</title>
        <authorList>
            <consortium name="The Broad Institute Genomics Platform"/>
            <consortium name="The Broad Institute Genome Sequencing Center for Infectious Disease"/>
            <person name="Wu L."/>
            <person name="Ma J."/>
        </authorList>
    </citation>
    <scope>NUCLEOTIDE SEQUENCE [LARGE SCALE GENOMIC DNA]</scope>
    <source>
        <strain evidence="2">CCUG 56608</strain>
    </source>
</reference>
<evidence type="ECO:0000313" key="1">
    <source>
        <dbReference type="EMBL" id="MFD1065585.1"/>
    </source>
</evidence>
<proteinExistence type="predicted"/>
<dbReference type="Proteomes" id="UP001597041">
    <property type="component" value="Unassembled WGS sequence"/>
</dbReference>
<dbReference type="PANTHER" id="PTHR36433">
    <property type="entry name" value="HYPOTHETICAL CYTOSOLIC PROTEIN"/>
    <property type="match status" value="1"/>
</dbReference>
<dbReference type="PANTHER" id="PTHR36433:SF2">
    <property type="entry name" value="YXEA FAMILY PROTEIN"/>
    <property type="match status" value="1"/>
</dbReference>
<comment type="caution">
    <text evidence="1">The sequence shown here is derived from an EMBL/GenBank/DDBJ whole genome shotgun (WGS) entry which is preliminary data.</text>
</comment>
<sequence>MKKRVKILVGFLIIFIAAAVAIQKTTAGIIPLTDWLLQKPVETYYVETTADNYEKLWTGNYKYIFSGYNEAGEEQQITRVMDRELRTEAFLRMDASGSYGKGWVEVTDEKVPEEALLQLD</sequence>
<name>A0ABW3NGF6_9BACI</name>
<gene>
    <name evidence="1" type="ORF">ACFQ19_06065</name>
</gene>
<dbReference type="Gene3D" id="2.40.50.480">
    <property type="match status" value="1"/>
</dbReference>
<dbReference type="NCBIfam" id="TIGR01655">
    <property type="entry name" value="yxeA_fam"/>
    <property type="match status" value="1"/>
</dbReference>
<protein>
    <submittedName>
        <fullName evidence="1">YxeA family protein</fullName>
    </submittedName>
</protein>
<accession>A0ABW3NGF6</accession>
<organism evidence="1 2">
    <name type="scientific">Oceanobacillus locisalsi</name>
    <dbReference type="NCBI Taxonomy" id="546107"/>
    <lineage>
        <taxon>Bacteria</taxon>
        <taxon>Bacillati</taxon>
        <taxon>Bacillota</taxon>
        <taxon>Bacilli</taxon>
        <taxon>Bacillales</taxon>
        <taxon>Bacillaceae</taxon>
        <taxon>Oceanobacillus</taxon>
    </lineage>
</organism>